<dbReference type="GO" id="GO:0000028">
    <property type="term" value="P:ribosomal small subunit assembly"/>
    <property type="evidence" value="ECO:0007669"/>
    <property type="project" value="TreeGrafter"/>
</dbReference>
<evidence type="ECO:0000256" key="3">
    <source>
        <dbReference type="PROSITE-ProRule" id="PRU01050"/>
    </source>
</evidence>
<evidence type="ECO:0000313" key="6">
    <source>
        <dbReference type="Proteomes" id="UP000176532"/>
    </source>
</evidence>
<dbReference type="InterPro" id="IPR027417">
    <property type="entry name" value="P-loop_NTPase"/>
</dbReference>
<comment type="similarity">
    <text evidence="1 3">Belongs to the TRAFAC class TrmE-Era-EngA-EngB-Septin-like GTPase superfamily. Era GTPase family.</text>
</comment>
<protein>
    <recommendedName>
        <fullName evidence="2">GTPase Era</fullName>
    </recommendedName>
</protein>
<dbReference type="NCBIfam" id="TIGR00231">
    <property type="entry name" value="small_GTP"/>
    <property type="match status" value="1"/>
</dbReference>
<feature type="region of interest" description="G3" evidence="3">
    <location>
        <begin position="58"/>
        <end position="61"/>
    </location>
</feature>
<dbReference type="GO" id="GO:0005829">
    <property type="term" value="C:cytosol"/>
    <property type="evidence" value="ECO:0007669"/>
    <property type="project" value="TreeGrafter"/>
</dbReference>
<dbReference type="Proteomes" id="UP000176532">
    <property type="component" value="Unassembled WGS sequence"/>
</dbReference>
<organism evidence="5 6">
    <name type="scientific">Candidatus Magasanikbacteria bacterium RIFCSPHIGHO2_02_FULL_50_9b</name>
    <dbReference type="NCBI Taxonomy" id="1798682"/>
    <lineage>
        <taxon>Bacteria</taxon>
        <taxon>Candidatus Magasanikiibacteriota</taxon>
    </lineage>
</organism>
<feature type="region of interest" description="G1" evidence="3">
    <location>
        <begin position="11"/>
        <end position="18"/>
    </location>
</feature>
<dbReference type="NCBIfam" id="TIGR00436">
    <property type="entry name" value="era"/>
    <property type="match status" value="1"/>
</dbReference>
<dbReference type="InterPro" id="IPR030388">
    <property type="entry name" value="G_ERA_dom"/>
</dbReference>
<evidence type="ECO:0000313" key="5">
    <source>
        <dbReference type="EMBL" id="OGH67635.1"/>
    </source>
</evidence>
<dbReference type="GO" id="GO:0019843">
    <property type="term" value="F:rRNA binding"/>
    <property type="evidence" value="ECO:0007669"/>
    <property type="project" value="TreeGrafter"/>
</dbReference>
<comment type="caution">
    <text evidence="5">The sequence shown here is derived from an EMBL/GenBank/DDBJ whole genome shotgun (WGS) entry which is preliminary data.</text>
</comment>
<keyword evidence="3" id="KW-0547">Nucleotide-binding</keyword>
<dbReference type="PROSITE" id="PS51713">
    <property type="entry name" value="G_ERA"/>
    <property type="match status" value="1"/>
</dbReference>
<dbReference type="GO" id="GO:0005525">
    <property type="term" value="F:GTP binding"/>
    <property type="evidence" value="ECO:0007669"/>
    <property type="project" value="UniProtKB-UniRule"/>
</dbReference>
<sequence length="203" mass="22148">MSKAGFAIIIGRSNVGKSTLLNALVGTKLSIITNKPQTTRVNTHGIVNTEDGQIVFVDTPGVLKGTHAGLSGQMIDRVKTALHGIDVIVYVVDPTKAIGSEERYTLSLIRGATVPKILVINKSDLRRRPYLEEYHALGADEFSSVIELSASEGTHVKSLLRAAVEALPEQPALYPDTQRTNLTKEQWIAELIREKALHESRAE</sequence>
<accession>A0A1F6M7M9</accession>
<dbReference type="InterPro" id="IPR005225">
    <property type="entry name" value="Small_GTP-bd"/>
</dbReference>
<dbReference type="EMBL" id="MFQD01000038">
    <property type="protein sequence ID" value="OGH67635.1"/>
    <property type="molecule type" value="Genomic_DNA"/>
</dbReference>
<keyword evidence="3" id="KW-0342">GTP-binding</keyword>
<dbReference type="STRING" id="1798682.A3C15_02315"/>
<dbReference type="AlphaFoldDB" id="A0A1F6M7M9"/>
<name>A0A1F6M7M9_9BACT</name>
<dbReference type="CDD" id="cd04163">
    <property type="entry name" value="Era"/>
    <property type="match status" value="1"/>
</dbReference>
<feature type="non-terminal residue" evidence="5">
    <location>
        <position position="203"/>
    </location>
</feature>
<dbReference type="Gene3D" id="3.40.50.300">
    <property type="entry name" value="P-loop containing nucleotide triphosphate hydrolases"/>
    <property type="match status" value="1"/>
</dbReference>
<dbReference type="InterPro" id="IPR005662">
    <property type="entry name" value="GTPase_Era-like"/>
</dbReference>
<proteinExistence type="inferred from homology"/>
<dbReference type="Pfam" id="PF01926">
    <property type="entry name" value="MMR_HSR1"/>
    <property type="match status" value="1"/>
</dbReference>
<evidence type="ECO:0000259" key="4">
    <source>
        <dbReference type="PROSITE" id="PS51713"/>
    </source>
</evidence>
<dbReference type="PRINTS" id="PR00326">
    <property type="entry name" value="GTP1OBG"/>
</dbReference>
<dbReference type="PANTHER" id="PTHR42698:SF1">
    <property type="entry name" value="GTPASE ERA, MITOCHONDRIAL"/>
    <property type="match status" value="1"/>
</dbReference>
<dbReference type="GO" id="GO:0043024">
    <property type="term" value="F:ribosomal small subunit binding"/>
    <property type="evidence" value="ECO:0007669"/>
    <property type="project" value="TreeGrafter"/>
</dbReference>
<reference evidence="5 6" key="1">
    <citation type="journal article" date="2016" name="Nat. Commun.">
        <title>Thousands of microbial genomes shed light on interconnected biogeochemical processes in an aquifer system.</title>
        <authorList>
            <person name="Anantharaman K."/>
            <person name="Brown C.T."/>
            <person name="Hug L.A."/>
            <person name="Sharon I."/>
            <person name="Castelle C.J."/>
            <person name="Probst A.J."/>
            <person name="Thomas B.C."/>
            <person name="Singh A."/>
            <person name="Wilkins M.J."/>
            <person name="Karaoz U."/>
            <person name="Brodie E.L."/>
            <person name="Williams K.H."/>
            <person name="Hubbard S.S."/>
            <person name="Banfield J.F."/>
        </authorList>
    </citation>
    <scope>NUCLEOTIDE SEQUENCE [LARGE SCALE GENOMIC DNA]</scope>
</reference>
<evidence type="ECO:0000256" key="1">
    <source>
        <dbReference type="ARBA" id="ARBA00007921"/>
    </source>
</evidence>
<evidence type="ECO:0000256" key="2">
    <source>
        <dbReference type="ARBA" id="ARBA00020484"/>
    </source>
</evidence>
<feature type="region of interest" description="G5" evidence="3">
    <location>
        <begin position="148"/>
        <end position="150"/>
    </location>
</feature>
<feature type="region of interest" description="G4" evidence="3">
    <location>
        <begin position="121"/>
        <end position="124"/>
    </location>
</feature>
<gene>
    <name evidence="5" type="ORF">A3C15_02315</name>
</gene>
<feature type="region of interest" description="G2" evidence="3">
    <location>
        <begin position="37"/>
        <end position="41"/>
    </location>
</feature>
<dbReference type="InterPro" id="IPR006073">
    <property type="entry name" value="GTP-bd"/>
</dbReference>
<dbReference type="PANTHER" id="PTHR42698">
    <property type="entry name" value="GTPASE ERA"/>
    <property type="match status" value="1"/>
</dbReference>
<feature type="domain" description="Era-type G" evidence="4">
    <location>
        <begin position="3"/>
        <end position="169"/>
    </location>
</feature>
<dbReference type="SUPFAM" id="SSF52540">
    <property type="entry name" value="P-loop containing nucleoside triphosphate hydrolases"/>
    <property type="match status" value="1"/>
</dbReference>